<organism evidence="1 2">
    <name type="scientific">Dryococelus australis</name>
    <dbReference type="NCBI Taxonomy" id="614101"/>
    <lineage>
        <taxon>Eukaryota</taxon>
        <taxon>Metazoa</taxon>
        <taxon>Ecdysozoa</taxon>
        <taxon>Arthropoda</taxon>
        <taxon>Hexapoda</taxon>
        <taxon>Insecta</taxon>
        <taxon>Pterygota</taxon>
        <taxon>Neoptera</taxon>
        <taxon>Polyneoptera</taxon>
        <taxon>Phasmatodea</taxon>
        <taxon>Verophasmatodea</taxon>
        <taxon>Anareolatae</taxon>
        <taxon>Phasmatidae</taxon>
        <taxon>Eurycanthinae</taxon>
        <taxon>Dryococelus</taxon>
    </lineage>
</organism>
<name>A0ABQ9ILJ0_9NEOP</name>
<reference evidence="1 2" key="1">
    <citation type="submission" date="2023-02" db="EMBL/GenBank/DDBJ databases">
        <title>LHISI_Scaffold_Assembly.</title>
        <authorList>
            <person name="Stuart O.P."/>
            <person name="Cleave R."/>
            <person name="Magrath M.J.L."/>
            <person name="Mikheyev A.S."/>
        </authorList>
    </citation>
    <scope>NUCLEOTIDE SEQUENCE [LARGE SCALE GENOMIC DNA]</scope>
    <source>
        <strain evidence="1">Daus_M_001</strain>
        <tissue evidence="1">Leg muscle</tissue>
    </source>
</reference>
<evidence type="ECO:0000313" key="2">
    <source>
        <dbReference type="Proteomes" id="UP001159363"/>
    </source>
</evidence>
<dbReference type="Proteomes" id="UP001159363">
    <property type="component" value="Chromosome 1"/>
</dbReference>
<sequence>MKGLSGVPEVLGLSWVKTRYAAHSNVQNKSWVPRESALLAPASAVLIKGWTLGGSEKRIYKCTIIMQELGFDLTAIQVRKLPYNLAGSTLLTKLSKGVHAICKICTYKRTPDELNQPSVVVSLYDRGLNVSEELTLHFCGKYLENLLKLTRLLPADAGTWPYWRTPRSAREAVRQPLAARPGTTKNRILGCMNKRLPCSLPLRVMRAGWRGDDVDMGTRIAGETAAGDGYAESCGKLGDELAAPSGTPLSLVNLLLVGEEEGSGDVDLVTGCCGGECMMCSWLEGSTSCLAAPGTTALEATLLPMSAYLAPLHSVVVAQGMNMDTARKIERVAPDDQLETKLLSEGNRFLVLQLLLLLTSAPEQASLMGMEP</sequence>
<comment type="caution">
    <text evidence="1">The sequence shown here is derived from an EMBL/GenBank/DDBJ whole genome shotgun (WGS) entry which is preliminary data.</text>
</comment>
<gene>
    <name evidence="1" type="ORF">PR048_002917</name>
</gene>
<dbReference type="EMBL" id="JARBHB010000001">
    <property type="protein sequence ID" value="KAJ8897568.1"/>
    <property type="molecule type" value="Genomic_DNA"/>
</dbReference>
<proteinExistence type="predicted"/>
<accession>A0ABQ9ILJ0</accession>
<protein>
    <submittedName>
        <fullName evidence="1">Uncharacterized protein</fullName>
    </submittedName>
</protein>
<keyword evidence="2" id="KW-1185">Reference proteome</keyword>
<evidence type="ECO:0000313" key="1">
    <source>
        <dbReference type="EMBL" id="KAJ8897568.1"/>
    </source>
</evidence>